<protein>
    <recommendedName>
        <fullName evidence="1">HTH cro/C1-type domain-containing protein</fullName>
    </recommendedName>
</protein>
<organism evidence="2 3">
    <name type="scientific">Terrisporobacter othiniensis</name>
    <dbReference type="NCBI Taxonomy" id="1577792"/>
    <lineage>
        <taxon>Bacteria</taxon>
        <taxon>Bacillati</taxon>
        <taxon>Bacillota</taxon>
        <taxon>Clostridia</taxon>
        <taxon>Peptostreptococcales</taxon>
        <taxon>Peptostreptococcaceae</taxon>
        <taxon>Terrisporobacter</taxon>
    </lineage>
</organism>
<dbReference type="SUPFAM" id="SSF47413">
    <property type="entry name" value="lambda repressor-like DNA-binding domains"/>
    <property type="match status" value="1"/>
</dbReference>
<comment type="caution">
    <text evidence="2">The sequence shown here is derived from an EMBL/GenBank/DDBJ whole genome shotgun (WGS) entry which is preliminary data.</text>
</comment>
<feature type="domain" description="HTH cro/C1-type" evidence="1">
    <location>
        <begin position="38"/>
        <end position="92"/>
    </location>
</feature>
<accession>A0A0B3VH58</accession>
<reference evidence="2 3" key="1">
    <citation type="submission" date="2014-12" db="EMBL/GenBank/DDBJ databases">
        <title>Draft genome sequence of Terrisporobacter sp. 08-306576, isolated from the blood culture of a bacteremia patient.</title>
        <authorList>
            <person name="Lund L.C."/>
            <person name="Sydenham T.V."/>
            <person name="Hogh S.V."/>
            <person name="Skov M.N."/>
            <person name="Kemp M."/>
            <person name="Justesen U.S."/>
        </authorList>
    </citation>
    <scope>NUCLEOTIDE SEQUENCE [LARGE SCALE GENOMIC DNA]</scope>
    <source>
        <strain evidence="2 3">08-306576</strain>
    </source>
</reference>
<dbReference type="PROSITE" id="PS50943">
    <property type="entry name" value="HTH_CROC1"/>
    <property type="match status" value="1"/>
</dbReference>
<proteinExistence type="predicted"/>
<dbReference type="OrthoDB" id="2080915at2"/>
<keyword evidence="3" id="KW-1185">Reference proteome</keyword>
<dbReference type="AlphaFoldDB" id="A0A0B3VH58"/>
<dbReference type="CDD" id="cd00093">
    <property type="entry name" value="HTH_XRE"/>
    <property type="match status" value="1"/>
</dbReference>
<dbReference type="GO" id="GO:0003677">
    <property type="term" value="F:DNA binding"/>
    <property type="evidence" value="ECO:0007669"/>
    <property type="project" value="InterPro"/>
</dbReference>
<name>A0A0B3VH58_9FIRM</name>
<dbReference type="Gene3D" id="1.10.260.40">
    <property type="entry name" value="lambda repressor-like DNA-binding domains"/>
    <property type="match status" value="1"/>
</dbReference>
<dbReference type="InterPro" id="IPR010982">
    <property type="entry name" value="Lambda_DNA-bd_dom_sf"/>
</dbReference>
<dbReference type="InterPro" id="IPR001387">
    <property type="entry name" value="Cro/C1-type_HTH"/>
</dbReference>
<dbReference type="Proteomes" id="UP000031189">
    <property type="component" value="Unassembled WGS sequence"/>
</dbReference>
<dbReference type="RefSeq" id="WP_039680780.1">
    <property type="nucleotide sequence ID" value="NZ_JAWGXO010000006.1"/>
</dbReference>
<dbReference type="EMBL" id="JWHR01000121">
    <property type="protein sequence ID" value="KHS56151.1"/>
    <property type="molecule type" value="Genomic_DNA"/>
</dbReference>
<evidence type="ECO:0000259" key="1">
    <source>
        <dbReference type="PROSITE" id="PS50943"/>
    </source>
</evidence>
<sequence length="106" mass="12584">MCCVNSIATLKPIRFKLYGDKTYRLYNYSKDDTLSEMIKKYRLNNNLSYKELGELVNCSQGHLWMIEHKDRDYPQSKVLIKKILKLVRKDFILCIVVGNIIKFIFT</sequence>
<gene>
    <name evidence="2" type="ORF">QX51_15410</name>
</gene>
<evidence type="ECO:0000313" key="2">
    <source>
        <dbReference type="EMBL" id="KHS56151.1"/>
    </source>
</evidence>
<evidence type="ECO:0000313" key="3">
    <source>
        <dbReference type="Proteomes" id="UP000031189"/>
    </source>
</evidence>